<protein>
    <submittedName>
        <fullName evidence="2">Uncharacterized protein</fullName>
    </submittedName>
</protein>
<dbReference type="RefSeq" id="WP_279860119.1">
    <property type="nucleotide sequence ID" value="NZ_JAODZU010000010.1"/>
</dbReference>
<name>A0AA42L6S2_9BURK</name>
<evidence type="ECO:0000256" key="1">
    <source>
        <dbReference type="SAM" id="Phobius"/>
    </source>
</evidence>
<dbReference type="Proteomes" id="UP001158297">
    <property type="component" value="Unassembled WGS sequence"/>
</dbReference>
<proteinExistence type="predicted"/>
<dbReference type="AlphaFoldDB" id="A0AA42L6S2"/>
<evidence type="ECO:0000313" key="3">
    <source>
        <dbReference type="Proteomes" id="UP001158297"/>
    </source>
</evidence>
<feature type="transmembrane region" description="Helical" evidence="1">
    <location>
        <begin position="21"/>
        <end position="42"/>
    </location>
</feature>
<keyword evidence="1" id="KW-0812">Transmembrane</keyword>
<sequence length="45" mass="5212">MTPPIPLQRLPRKRPMKPATVRALFWWVAIVSFFTSCAGLIARWT</sequence>
<reference evidence="2" key="1">
    <citation type="submission" date="2022-09" db="EMBL/GenBank/DDBJ databases">
        <title>Intensive care unit water sources are persistently colonized with multi-drug resistant bacteria and are the site of extensive horizontal gene transfer of antibiotic resistance genes.</title>
        <authorList>
            <person name="Diorio-Toth L."/>
        </authorList>
    </citation>
    <scope>NUCLEOTIDE SEQUENCE</scope>
    <source>
        <strain evidence="2">GD04130</strain>
    </source>
</reference>
<comment type="caution">
    <text evidence="2">The sequence shown here is derived from an EMBL/GenBank/DDBJ whole genome shotgun (WGS) entry which is preliminary data.</text>
</comment>
<dbReference type="EMBL" id="JAODZU010000010">
    <property type="protein sequence ID" value="MDH0363439.1"/>
    <property type="molecule type" value="Genomic_DNA"/>
</dbReference>
<keyword evidence="1" id="KW-0472">Membrane</keyword>
<accession>A0AA42L6S2</accession>
<organism evidence="2 3">
    <name type="scientific">Comamonas aquatica</name>
    <dbReference type="NCBI Taxonomy" id="225991"/>
    <lineage>
        <taxon>Bacteria</taxon>
        <taxon>Pseudomonadati</taxon>
        <taxon>Pseudomonadota</taxon>
        <taxon>Betaproteobacteria</taxon>
        <taxon>Burkholderiales</taxon>
        <taxon>Comamonadaceae</taxon>
        <taxon>Comamonas</taxon>
    </lineage>
</organism>
<gene>
    <name evidence="2" type="ORF">N7330_10320</name>
</gene>
<keyword evidence="1" id="KW-1133">Transmembrane helix</keyword>
<evidence type="ECO:0000313" key="2">
    <source>
        <dbReference type="EMBL" id="MDH0363439.1"/>
    </source>
</evidence>